<dbReference type="PANTHER" id="PTHR15032:SF4">
    <property type="entry name" value="N-ACYL-PHOSPHATIDYLETHANOLAMINE-HYDROLYZING PHOSPHOLIPASE D"/>
    <property type="match status" value="1"/>
</dbReference>
<dbReference type="Pfam" id="PF12706">
    <property type="entry name" value="Lactamase_B_2"/>
    <property type="match status" value="1"/>
</dbReference>
<dbReference type="InterPro" id="IPR036866">
    <property type="entry name" value="RibonucZ/Hydroxyglut_hydro"/>
</dbReference>
<dbReference type="InterPro" id="IPR024884">
    <property type="entry name" value="NAPE-PLD"/>
</dbReference>
<dbReference type="Proteomes" id="UP000809621">
    <property type="component" value="Unassembled WGS sequence"/>
</dbReference>
<accession>A0ABS2HDS8</accession>
<name>A0ABS2HDS8_9VIBR</name>
<proteinExistence type="predicted"/>
<keyword evidence="3" id="KW-1185">Reference proteome</keyword>
<evidence type="ECO:0000313" key="2">
    <source>
        <dbReference type="EMBL" id="MBM7035199.1"/>
    </source>
</evidence>
<sequence length="348" mass="39373">MTSTLNATESSIKVDGKFQNQEISYDTKLSQLWDMTKMYAKAKRKEPAPTKEVPLLSVSREQLDSIDTDSVFRLGHSTMLMKVDGKYIMADPVMSERASPVQWAGPRRFHPNPIDVDALPVIDVVIISHDHYDHLDRPALKKLDSKVTQYIVPLGVGQRMINWGVDADKVTELDWWQEHQVDGINFAATPTQHFSGRGLFDKDSTLWAGWVIQGQNSNLYFSGDSGYFGGFKTVGEKYGPFDITMIETGAYNDMWKEIHMLPEESVQAHIDLKGKAMIPIHNGTFDLALHDWYEPFERAQSAAIQHDVQLLTPKFGEQVEIHSPGIYSAWWREVSETEDLKLTAASAQ</sequence>
<dbReference type="Gene3D" id="3.60.15.10">
    <property type="entry name" value="Ribonuclease Z/Hydroxyacylglutathione hydrolase-like"/>
    <property type="match status" value="1"/>
</dbReference>
<protein>
    <submittedName>
        <fullName evidence="2">MBL fold metallo-hydrolase</fullName>
    </submittedName>
</protein>
<evidence type="ECO:0000313" key="3">
    <source>
        <dbReference type="Proteomes" id="UP000809621"/>
    </source>
</evidence>
<dbReference type="PANTHER" id="PTHR15032">
    <property type="entry name" value="N-ACYL-PHOSPHATIDYLETHANOLAMINE-HYDROLYZING PHOSPHOLIPASE D"/>
    <property type="match status" value="1"/>
</dbReference>
<feature type="domain" description="Metallo-beta-lactamase" evidence="1">
    <location>
        <begin position="88"/>
        <end position="281"/>
    </location>
</feature>
<dbReference type="PIRSF" id="PIRSF038896">
    <property type="entry name" value="NAPE-PLD"/>
    <property type="match status" value="1"/>
</dbReference>
<dbReference type="RefSeq" id="WP_205156817.1">
    <property type="nucleotide sequence ID" value="NZ_JAFEUM010000001.1"/>
</dbReference>
<reference evidence="2 3" key="1">
    <citation type="submission" date="2021-02" db="EMBL/GenBank/DDBJ databases">
        <authorList>
            <person name="Park J.-S."/>
        </authorList>
    </citation>
    <scope>NUCLEOTIDE SEQUENCE [LARGE SCALE GENOMIC DNA]</scope>
    <source>
        <strain evidence="2 3">188UL20-2</strain>
    </source>
</reference>
<evidence type="ECO:0000259" key="1">
    <source>
        <dbReference type="Pfam" id="PF12706"/>
    </source>
</evidence>
<comment type="caution">
    <text evidence="2">The sequence shown here is derived from an EMBL/GenBank/DDBJ whole genome shotgun (WGS) entry which is preliminary data.</text>
</comment>
<dbReference type="SUPFAM" id="SSF56281">
    <property type="entry name" value="Metallo-hydrolase/oxidoreductase"/>
    <property type="match status" value="1"/>
</dbReference>
<organism evidence="2 3">
    <name type="scientific">Vibrio ulleungensis</name>
    <dbReference type="NCBI Taxonomy" id="2807619"/>
    <lineage>
        <taxon>Bacteria</taxon>
        <taxon>Pseudomonadati</taxon>
        <taxon>Pseudomonadota</taxon>
        <taxon>Gammaproteobacteria</taxon>
        <taxon>Vibrionales</taxon>
        <taxon>Vibrionaceae</taxon>
        <taxon>Vibrio</taxon>
    </lineage>
</organism>
<gene>
    <name evidence="2" type="ORF">JQC93_02165</name>
</gene>
<dbReference type="EMBL" id="JAFEUM010000001">
    <property type="protein sequence ID" value="MBM7035199.1"/>
    <property type="molecule type" value="Genomic_DNA"/>
</dbReference>
<dbReference type="InterPro" id="IPR001279">
    <property type="entry name" value="Metallo-B-lactamas"/>
</dbReference>